<evidence type="ECO:0000313" key="3">
    <source>
        <dbReference type="Proteomes" id="UP000483820"/>
    </source>
</evidence>
<feature type="compositionally biased region" description="Basic and acidic residues" evidence="1">
    <location>
        <begin position="1"/>
        <end position="39"/>
    </location>
</feature>
<gene>
    <name evidence="2" type="ORF">GCK72_024755</name>
</gene>
<name>A0A6A5G038_CAERE</name>
<reference evidence="2 3" key="1">
    <citation type="submission" date="2019-12" db="EMBL/GenBank/DDBJ databases">
        <title>Chromosome-level assembly of the Caenorhabditis remanei genome.</title>
        <authorList>
            <person name="Teterina A.A."/>
            <person name="Willis J.H."/>
            <person name="Phillips P.C."/>
        </authorList>
    </citation>
    <scope>NUCLEOTIDE SEQUENCE [LARGE SCALE GENOMIC DNA]</scope>
    <source>
        <strain evidence="2 3">PX506</strain>
        <tissue evidence="2">Whole organism</tissue>
    </source>
</reference>
<evidence type="ECO:0000313" key="2">
    <source>
        <dbReference type="EMBL" id="KAF1748288.1"/>
    </source>
</evidence>
<feature type="compositionally biased region" description="Basic and acidic residues" evidence="1">
    <location>
        <begin position="242"/>
        <end position="251"/>
    </location>
</feature>
<accession>A0A6A5G038</accession>
<feature type="region of interest" description="Disordered" evidence="1">
    <location>
        <begin position="1"/>
        <end position="50"/>
    </location>
</feature>
<proteinExistence type="predicted"/>
<dbReference type="RefSeq" id="XP_053579595.1">
    <property type="nucleotide sequence ID" value="XM_053736029.1"/>
</dbReference>
<dbReference type="KEGG" id="crq:GCK72_024755"/>
<comment type="caution">
    <text evidence="2">The sequence shown here is derived from an EMBL/GenBank/DDBJ whole genome shotgun (WGS) entry which is preliminary data.</text>
</comment>
<feature type="compositionally biased region" description="Basic and acidic residues" evidence="1">
    <location>
        <begin position="419"/>
        <end position="431"/>
    </location>
</feature>
<feature type="compositionally biased region" description="Low complexity" evidence="1">
    <location>
        <begin position="103"/>
        <end position="116"/>
    </location>
</feature>
<dbReference type="Proteomes" id="UP000483820">
    <property type="component" value="Chromosome X"/>
</dbReference>
<feature type="region of interest" description="Disordered" evidence="1">
    <location>
        <begin position="419"/>
        <end position="447"/>
    </location>
</feature>
<dbReference type="GeneID" id="9825706"/>
<dbReference type="CTD" id="9825706"/>
<feature type="compositionally biased region" description="Basic and acidic residues" evidence="1">
    <location>
        <begin position="223"/>
        <end position="234"/>
    </location>
</feature>
<dbReference type="AlphaFoldDB" id="A0A6A5G038"/>
<organism evidence="2 3">
    <name type="scientific">Caenorhabditis remanei</name>
    <name type="common">Caenorhabditis vulgaris</name>
    <dbReference type="NCBI Taxonomy" id="31234"/>
    <lineage>
        <taxon>Eukaryota</taxon>
        <taxon>Metazoa</taxon>
        <taxon>Ecdysozoa</taxon>
        <taxon>Nematoda</taxon>
        <taxon>Chromadorea</taxon>
        <taxon>Rhabditida</taxon>
        <taxon>Rhabditina</taxon>
        <taxon>Rhabditomorpha</taxon>
        <taxon>Rhabditoidea</taxon>
        <taxon>Rhabditidae</taxon>
        <taxon>Peloderinae</taxon>
        <taxon>Caenorhabditis</taxon>
    </lineage>
</organism>
<feature type="region of interest" description="Disordered" evidence="1">
    <location>
        <begin position="204"/>
        <end position="251"/>
    </location>
</feature>
<protein>
    <submittedName>
        <fullName evidence="2">Uncharacterized protein</fullName>
    </submittedName>
</protein>
<feature type="compositionally biased region" description="Basic residues" evidence="1">
    <location>
        <begin position="210"/>
        <end position="222"/>
    </location>
</feature>
<evidence type="ECO:0000256" key="1">
    <source>
        <dbReference type="SAM" id="MobiDB-lite"/>
    </source>
</evidence>
<dbReference type="EMBL" id="WUAV01000006">
    <property type="protein sequence ID" value="KAF1748288.1"/>
    <property type="molecule type" value="Genomic_DNA"/>
</dbReference>
<sequence length="447" mass="52213">MERNAKIRQEIKDMDAKETERKKKQEQRRMEKNRSKDGSESSTSQPERSEAVIELIKLVEREAMRLQIIKDEEAKANKAQIKERVRIYGFGNAIPDDAEKRAFSPAARAPPAATSSLTDPTPLKLPRPVIDYMEQARQKQAARVMKMFELLERETMRRQGIKYMDSREAERKKRKYSEAVIEMIELLDREAMRRLEIKYMDAREAERKKKQEQRKKKTAVKNKKQEEKKARDGTPDGQQKAQETRDGDLREKKLDQVAPSTEQQSLSKFQMAVRKSLAEDDFIQMTIDVLHPVPRKERWEFRKALELIRDLSAKRLYELQKIDIQIVLERLPETEFEELNVVGARKEIKKEEPPSPYYLLRMTHERMLQEARVAAIACQNPLVDPNLKPPEPVIDNVEQARQRMAASYQILAELEKEAKRRQEIKDEEAKEPASPPAAGAHQQKSLY</sequence>
<feature type="region of interest" description="Disordered" evidence="1">
    <location>
        <begin position="103"/>
        <end position="122"/>
    </location>
</feature>